<keyword evidence="5" id="KW-1185">Reference proteome</keyword>
<keyword evidence="2" id="KW-0804">Transcription</keyword>
<dbReference type="GO" id="GO:0043565">
    <property type="term" value="F:sequence-specific DNA binding"/>
    <property type="evidence" value="ECO:0007669"/>
    <property type="project" value="InterPro"/>
</dbReference>
<dbReference type="InterPro" id="IPR052158">
    <property type="entry name" value="INH-QAR"/>
</dbReference>
<keyword evidence="4" id="KW-0238">DNA-binding</keyword>
<dbReference type="PROSITE" id="PS01124">
    <property type="entry name" value="HTH_ARAC_FAMILY_2"/>
    <property type="match status" value="1"/>
</dbReference>
<gene>
    <name evidence="4" type="ORF">SAMN05444581_11648</name>
</gene>
<dbReference type="Pfam" id="PF01965">
    <property type="entry name" value="DJ-1_PfpI"/>
    <property type="match status" value="1"/>
</dbReference>
<dbReference type="Gene3D" id="3.40.50.880">
    <property type="match status" value="1"/>
</dbReference>
<proteinExistence type="predicted"/>
<dbReference type="SUPFAM" id="SSF46689">
    <property type="entry name" value="Homeodomain-like"/>
    <property type="match status" value="2"/>
</dbReference>
<dbReference type="SMART" id="SM00342">
    <property type="entry name" value="HTH_ARAC"/>
    <property type="match status" value="1"/>
</dbReference>
<dbReference type="InterPro" id="IPR018060">
    <property type="entry name" value="HTH_AraC"/>
</dbReference>
<dbReference type="InterPro" id="IPR002818">
    <property type="entry name" value="DJ-1/PfpI"/>
</dbReference>
<sequence>MTSNMTTPLPDQAPQEIGRSRRIGFLVYPDCEILDVCGPLDTFFYADAWLPRFGRVNEPGYHCDILAAKPGPVRSRCGMEFNATHSFHDFGESLDTLVVVGGAISVEEAGKDPAMIEWVRFIAPKARRVASICTGALILAAAGLLHHRRVTTHWMFAEVLSSEYPSIEVDSSLLFARDGNIYTSGGITAGIDLGLAMIEEDLGREIALAVARMMVVFPRRPGGQSQFSSYIQHNTKNRPDIIELQVWVLGHPGENLSVPALAERMAMSPRNFTRLFRSETGETPAQFVERARADAARCRLETTSLPIETIALESGFGGAERMRRTFQRLFTVSPHDYRARFRSTLLN</sequence>
<organism evidence="4 5">
    <name type="scientific">Methylocapsa palsarum</name>
    <dbReference type="NCBI Taxonomy" id="1612308"/>
    <lineage>
        <taxon>Bacteria</taxon>
        <taxon>Pseudomonadati</taxon>
        <taxon>Pseudomonadota</taxon>
        <taxon>Alphaproteobacteria</taxon>
        <taxon>Hyphomicrobiales</taxon>
        <taxon>Beijerinckiaceae</taxon>
        <taxon>Methylocapsa</taxon>
    </lineage>
</organism>
<protein>
    <submittedName>
        <fullName evidence="4">Transcriptional regulator GlxA family, contains an amidase domain and an AraC-type DNA-binding HTH domain</fullName>
    </submittedName>
</protein>
<dbReference type="GO" id="GO:0003700">
    <property type="term" value="F:DNA-binding transcription factor activity"/>
    <property type="evidence" value="ECO:0007669"/>
    <property type="project" value="InterPro"/>
</dbReference>
<keyword evidence="1" id="KW-0805">Transcription regulation</keyword>
<evidence type="ECO:0000256" key="1">
    <source>
        <dbReference type="ARBA" id="ARBA00023015"/>
    </source>
</evidence>
<dbReference type="PANTHER" id="PTHR43130:SF3">
    <property type="entry name" value="HTH-TYPE TRANSCRIPTIONAL REGULATOR RV1931C"/>
    <property type="match status" value="1"/>
</dbReference>
<dbReference type="AlphaFoldDB" id="A0A1I4BTF6"/>
<dbReference type="Proteomes" id="UP000198755">
    <property type="component" value="Unassembled WGS sequence"/>
</dbReference>
<evidence type="ECO:0000256" key="2">
    <source>
        <dbReference type="ARBA" id="ARBA00023163"/>
    </source>
</evidence>
<dbReference type="InterPro" id="IPR009057">
    <property type="entry name" value="Homeodomain-like_sf"/>
</dbReference>
<dbReference type="EMBL" id="FOSN01000016">
    <property type="protein sequence ID" value="SFK71497.1"/>
    <property type="molecule type" value="Genomic_DNA"/>
</dbReference>
<evidence type="ECO:0000313" key="5">
    <source>
        <dbReference type="Proteomes" id="UP000198755"/>
    </source>
</evidence>
<feature type="domain" description="HTH araC/xylS-type" evidence="3">
    <location>
        <begin position="242"/>
        <end position="340"/>
    </location>
</feature>
<dbReference type="InterPro" id="IPR029062">
    <property type="entry name" value="Class_I_gatase-like"/>
</dbReference>
<evidence type="ECO:0000259" key="3">
    <source>
        <dbReference type="PROSITE" id="PS01124"/>
    </source>
</evidence>
<dbReference type="STRING" id="1612308.SAMN05444581_11648"/>
<dbReference type="CDD" id="cd03137">
    <property type="entry name" value="GATase1_AraC_1"/>
    <property type="match status" value="1"/>
</dbReference>
<accession>A0A1I4BTF6</accession>
<name>A0A1I4BTF6_9HYPH</name>
<dbReference type="Gene3D" id="1.10.10.60">
    <property type="entry name" value="Homeodomain-like"/>
    <property type="match status" value="1"/>
</dbReference>
<reference evidence="4 5" key="1">
    <citation type="submission" date="2016-10" db="EMBL/GenBank/DDBJ databases">
        <authorList>
            <person name="de Groot N.N."/>
        </authorList>
    </citation>
    <scope>NUCLEOTIDE SEQUENCE [LARGE SCALE GENOMIC DNA]</scope>
    <source>
        <strain evidence="4 5">NE2</strain>
    </source>
</reference>
<dbReference type="PANTHER" id="PTHR43130">
    <property type="entry name" value="ARAC-FAMILY TRANSCRIPTIONAL REGULATOR"/>
    <property type="match status" value="1"/>
</dbReference>
<evidence type="ECO:0000313" key="4">
    <source>
        <dbReference type="EMBL" id="SFK71497.1"/>
    </source>
</evidence>
<dbReference type="SUPFAM" id="SSF52317">
    <property type="entry name" value="Class I glutamine amidotransferase-like"/>
    <property type="match status" value="1"/>
</dbReference>
<dbReference type="Pfam" id="PF12833">
    <property type="entry name" value="HTH_18"/>
    <property type="match status" value="1"/>
</dbReference>